<organism evidence="3 4">
    <name type="scientific">Alkanindiges illinoisensis</name>
    <dbReference type="NCBI Taxonomy" id="197183"/>
    <lineage>
        <taxon>Bacteria</taxon>
        <taxon>Pseudomonadati</taxon>
        <taxon>Pseudomonadota</taxon>
        <taxon>Gammaproteobacteria</taxon>
        <taxon>Moraxellales</taxon>
        <taxon>Moraxellaceae</taxon>
        <taxon>Alkanindiges</taxon>
    </lineage>
</organism>
<dbReference type="SUPFAM" id="SSF56317">
    <property type="entry name" value="Carbon-nitrogen hydrolase"/>
    <property type="match status" value="1"/>
</dbReference>
<evidence type="ECO:0000259" key="2">
    <source>
        <dbReference type="PROSITE" id="PS50263"/>
    </source>
</evidence>
<dbReference type="InterPro" id="IPR036526">
    <property type="entry name" value="C-N_Hydrolase_sf"/>
</dbReference>
<name>A0A4Y7XDI8_9GAMM</name>
<keyword evidence="1 3" id="KW-0378">Hydrolase</keyword>
<dbReference type="InterPro" id="IPR045254">
    <property type="entry name" value="Nit1/2_C-N_Hydrolase"/>
</dbReference>
<accession>A0A4Y7XDI8</accession>
<dbReference type="Proteomes" id="UP000297834">
    <property type="component" value="Unassembled WGS sequence"/>
</dbReference>
<dbReference type="CDD" id="cd07572">
    <property type="entry name" value="nit"/>
    <property type="match status" value="1"/>
</dbReference>
<dbReference type="AlphaFoldDB" id="A0A4Y7XDI8"/>
<reference evidence="3 4" key="1">
    <citation type="submission" date="2019-03" db="EMBL/GenBank/DDBJ databases">
        <title>Alkanindiges illinoisensis: a potential pathogenic isolated from ascites of a gastric cancer patient with abdominal metastasis.</title>
        <authorList>
            <person name="Hu X."/>
            <person name="Yang B."/>
            <person name="Yan X."/>
            <person name="Lin L."/>
            <person name="Zhao H."/>
            <person name="Zhou F."/>
            <person name="Su B."/>
            <person name="Chen J."/>
            <person name="Rui Y."/>
            <person name="Wang Q."/>
            <person name="Zheng L."/>
        </authorList>
    </citation>
    <scope>NUCLEOTIDE SEQUENCE [LARGE SCALE GENOMIC DNA]</scope>
    <source>
        <strain evidence="3 4">NFYY 23406</strain>
    </source>
</reference>
<feature type="domain" description="CN hydrolase" evidence="2">
    <location>
        <begin position="2"/>
        <end position="257"/>
    </location>
</feature>
<dbReference type="GO" id="GO:0016811">
    <property type="term" value="F:hydrolase activity, acting on carbon-nitrogen (but not peptide) bonds, in linear amides"/>
    <property type="evidence" value="ECO:0007669"/>
    <property type="project" value="InterPro"/>
</dbReference>
<evidence type="ECO:0000313" key="4">
    <source>
        <dbReference type="Proteomes" id="UP000297834"/>
    </source>
</evidence>
<dbReference type="RefSeq" id="WP_134244144.1">
    <property type="nucleotide sequence ID" value="NZ_SNTY01000020.1"/>
</dbReference>
<gene>
    <name evidence="3" type="ORF">E2B99_06550</name>
</gene>
<dbReference type="PANTHER" id="PTHR23088">
    <property type="entry name" value="NITRILASE-RELATED"/>
    <property type="match status" value="1"/>
</dbReference>
<dbReference type="STRING" id="1120977.GCA_000619845_02696"/>
<dbReference type="InterPro" id="IPR003010">
    <property type="entry name" value="C-N_Hydrolase"/>
</dbReference>
<dbReference type="Pfam" id="PF00795">
    <property type="entry name" value="CN_hydrolase"/>
    <property type="match status" value="1"/>
</dbReference>
<dbReference type="EMBL" id="SNTY01000020">
    <property type="protein sequence ID" value="TEU27874.1"/>
    <property type="molecule type" value="Genomic_DNA"/>
</dbReference>
<dbReference type="OrthoDB" id="9811121at2"/>
<evidence type="ECO:0000313" key="3">
    <source>
        <dbReference type="EMBL" id="TEU27874.1"/>
    </source>
</evidence>
<comment type="caution">
    <text evidence="3">The sequence shown here is derived from an EMBL/GenBank/DDBJ whole genome shotgun (WGS) entry which is preliminary data.</text>
</comment>
<evidence type="ECO:0000256" key="1">
    <source>
        <dbReference type="ARBA" id="ARBA00022801"/>
    </source>
</evidence>
<sequence>MPVFAVAQMNSQDSIAQNLANTALLMQQAREQHASLLVLPENFACFAAGQQLKTAERFDELQQQLQQMAATYHLWLVAGSIPCPYRPNGQTVPDGRVRSTSLLISPEAKTVARYDKIHLFDVQVGDNTGSYQESATFEPGDEVVVANTPFGQLGMMICYDLRFPELALALRKQEADFLTAPSAFTEMTGRLHWQLLLRARAADTQCYVLGAGQQGTHGTQPPLRHTWGHSAISNAAGEIVAERTEAGMGILTATFDQNAIQKRRESMPLMQHRRLGLLKDF</sequence>
<dbReference type="Gene3D" id="3.60.110.10">
    <property type="entry name" value="Carbon-nitrogen hydrolase"/>
    <property type="match status" value="1"/>
</dbReference>
<dbReference type="PROSITE" id="PS50263">
    <property type="entry name" value="CN_HYDROLASE"/>
    <property type="match status" value="1"/>
</dbReference>
<keyword evidence="4" id="KW-1185">Reference proteome</keyword>
<dbReference type="PANTHER" id="PTHR23088:SF27">
    <property type="entry name" value="DEAMINATED GLUTATHIONE AMIDASE"/>
    <property type="match status" value="1"/>
</dbReference>
<proteinExistence type="predicted"/>
<protein>
    <submittedName>
        <fullName evidence="3">Carbon-nitrogen hydrolase family protein</fullName>
    </submittedName>
</protein>